<dbReference type="Pfam" id="PF08279">
    <property type="entry name" value="HTH_11"/>
    <property type="match status" value="1"/>
</dbReference>
<dbReference type="Gene3D" id="1.10.10.10">
    <property type="entry name" value="Winged helix-like DNA-binding domain superfamily/Winged helix DNA-binding domain"/>
    <property type="match status" value="1"/>
</dbReference>
<dbReference type="InterPro" id="IPR028349">
    <property type="entry name" value="PafC-like"/>
</dbReference>
<keyword evidence="5" id="KW-1185">Reference proteome</keyword>
<dbReference type="RefSeq" id="WP_132577621.1">
    <property type="nucleotide sequence ID" value="NZ_JBHLWF010000032.1"/>
</dbReference>
<dbReference type="PROSITE" id="PS51000">
    <property type="entry name" value="HTH_DEOR_2"/>
    <property type="match status" value="1"/>
</dbReference>
<protein>
    <submittedName>
        <fullName evidence="4">Putative DNA-binding transcriptional regulator YafY</fullName>
    </submittedName>
</protein>
<dbReference type="OrthoDB" id="9807255at2"/>
<dbReference type="InterPro" id="IPR051534">
    <property type="entry name" value="CBASS_pafABC_assoc_protein"/>
</dbReference>
<dbReference type="PIRSF" id="PIRSF016838">
    <property type="entry name" value="PafC"/>
    <property type="match status" value="1"/>
</dbReference>
<accession>A0A4S3KYI0</accession>
<evidence type="ECO:0000313" key="5">
    <source>
        <dbReference type="Proteomes" id="UP000294599"/>
    </source>
</evidence>
<dbReference type="GO" id="GO:0003700">
    <property type="term" value="F:DNA-binding transcription factor activity"/>
    <property type="evidence" value="ECO:0007669"/>
    <property type="project" value="InterPro"/>
</dbReference>
<dbReference type="PROSITE" id="PS52050">
    <property type="entry name" value="WYL"/>
    <property type="match status" value="1"/>
</dbReference>
<keyword evidence="1" id="KW-0805">Transcription regulation</keyword>
<dbReference type="AlphaFoldDB" id="A0A4S3KYI0"/>
<gene>
    <name evidence="4" type="ORF">EDC25_12713</name>
</gene>
<comment type="caution">
    <text evidence="4">The sequence shown here is derived from an EMBL/GenBank/DDBJ whole genome shotgun (WGS) entry which is preliminary data.</text>
</comment>
<proteinExistence type="predicted"/>
<keyword evidence="2" id="KW-0804">Transcription</keyword>
<keyword evidence="4" id="KW-0238">DNA-binding</keyword>
<dbReference type="InterPro" id="IPR013196">
    <property type="entry name" value="HTH_11"/>
</dbReference>
<organism evidence="4 5">
    <name type="scientific">Pseudofulvimonas gallinarii</name>
    <dbReference type="NCBI Taxonomy" id="634155"/>
    <lineage>
        <taxon>Bacteria</taxon>
        <taxon>Pseudomonadati</taxon>
        <taxon>Pseudomonadota</taxon>
        <taxon>Gammaproteobacteria</taxon>
        <taxon>Lysobacterales</taxon>
        <taxon>Rhodanobacteraceae</taxon>
        <taxon>Pseudofulvimonas</taxon>
    </lineage>
</organism>
<dbReference type="Proteomes" id="UP000294599">
    <property type="component" value="Unassembled WGS sequence"/>
</dbReference>
<evidence type="ECO:0000313" key="4">
    <source>
        <dbReference type="EMBL" id="TCS93517.1"/>
    </source>
</evidence>
<evidence type="ECO:0000259" key="3">
    <source>
        <dbReference type="PROSITE" id="PS51000"/>
    </source>
</evidence>
<dbReference type="GO" id="GO:0003677">
    <property type="term" value="F:DNA binding"/>
    <property type="evidence" value="ECO:0007669"/>
    <property type="project" value="UniProtKB-KW"/>
</dbReference>
<dbReference type="PANTHER" id="PTHR34580">
    <property type="match status" value="1"/>
</dbReference>
<name>A0A4S3KYI0_9GAMM</name>
<evidence type="ECO:0000256" key="1">
    <source>
        <dbReference type="ARBA" id="ARBA00023015"/>
    </source>
</evidence>
<feature type="domain" description="HTH deoR-type" evidence="3">
    <location>
        <begin position="4"/>
        <end position="59"/>
    </location>
</feature>
<dbReference type="SUPFAM" id="SSF46785">
    <property type="entry name" value="Winged helix' DNA-binding domain"/>
    <property type="match status" value="1"/>
</dbReference>
<reference evidence="4 5" key="1">
    <citation type="submission" date="2019-03" db="EMBL/GenBank/DDBJ databases">
        <title>Genomic Encyclopedia of Type Strains, Phase IV (KMG-IV): sequencing the most valuable type-strain genomes for metagenomic binning, comparative biology and taxonomic classification.</title>
        <authorList>
            <person name="Goeker M."/>
        </authorList>
    </citation>
    <scope>NUCLEOTIDE SEQUENCE [LARGE SCALE GENOMIC DNA]</scope>
    <source>
        <strain evidence="4 5">DSM 21944</strain>
    </source>
</reference>
<dbReference type="InterPro" id="IPR026881">
    <property type="entry name" value="WYL_dom"/>
</dbReference>
<dbReference type="InterPro" id="IPR036390">
    <property type="entry name" value="WH_DNA-bd_sf"/>
</dbReference>
<dbReference type="Pfam" id="PF13280">
    <property type="entry name" value="WYL"/>
    <property type="match status" value="1"/>
</dbReference>
<evidence type="ECO:0000256" key="2">
    <source>
        <dbReference type="ARBA" id="ARBA00023163"/>
    </source>
</evidence>
<dbReference type="EMBL" id="SMAF01000027">
    <property type="protein sequence ID" value="TCS93517.1"/>
    <property type="molecule type" value="Genomic_DNA"/>
</dbReference>
<sequence>MLTTSSRLLRLLTLLQGRRDWSGRGLSEALSVDVRTIRRDIDRLRELGYRIDASAGQGGGYRLGAGPNLPPVLLSDSEAVTVMLALRAAANSMAGMDASIASLIAKLENLLPTRLQPQLRAVNAVAHVLPAPGALAEIEALALIATACRDRRRLRMRYSDRQQRETRREVEPLQLILAGRRWYLIAWDRRREDWRSFRIDRISEPELLPTQFEPRMLPEPPAAFIAKAMASAPSRYSLRLRLAARYDDLVDSVPGWCGLLEPLDDESCTLRVGAETLPGLATALLFIGHEFELIDDPPWRAELEALLANVARPIAAPARRDHA</sequence>
<dbReference type="InterPro" id="IPR036388">
    <property type="entry name" value="WH-like_DNA-bd_sf"/>
</dbReference>
<dbReference type="PANTHER" id="PTHR34580:SF3">
    <property type="entry name" value="PROTEIN PAFB"/>
    <property type="match status" value="1"/>
</dbReference>
<dbReference type="InterPro" id="IPR001034">
    <property type="entry name" value="DeoR_HTH"/>
</dbReference>